<feature type="region of interest" description="Disordered" evidence="1">
    <location>
        <begin position="193"/>
        <end position="220"/>
    </location>
</feature>
<feature type="compositionally biased region" description="Basic and acidic residues" evidence="1">
    <location>
        <begin position="1"/>
        <end position="19"/>
    </location>
</feature>
<gene>
    <name evidence="2" type="ORF">BDN71DRAFT_1512276</name>
</gene>
<evidence type="ECO:0000313" key="2">
    <source>
        <dbReference type="EMBL" id="KAF9489265.1"/>
    </source>
</evidence>
<evidence type="ECO:0000313" key="3">
    <source>
        <dbReference type="Proteomes" id="UP000807025"/>
    </source>
</evidence>
<feature type="compositionally biased region" description="Polar residues" evidence="1">
    <location>
        <begin position="428"/>
        <end position="438"/>
    </location>
</feature>
<feature type="region of interest" description="Disordered" evidence="1">
    <location>
        <begin position="386"/>
        <end position="438"/>
    </location>
</feature>
<reference evidence="2" key="1">
    <citation type="submission" date="2020-11" db="EMBL/GenBank/DDBJ databases">
        <authorList>
            <consortium name="DOE Joint Genome Institute"/>
            <person name="Ahrendt S."/>
            <person name="Riley R."/>
            <person name="Andreopoulos W."/>
            <person name="Labutti K."/>
            <person name="Pangilinan J."/>
            <person name="Ruiz-Duenas F.J."/>
            <person name="Barrasa J.M."/>
            <person name="Sanchez-Garcia M."/>
            <person name="Camarero S."/>
            <person name="Miyauchi S."/>
            <person name="Serrano A."/>
            <person name="Linde D."/>
            <person name="Babiker R."/>
            <person name="Drula E."/>
            <person name="Ayuso-Fernandez I."/>
            <person name="Pacheco R."/>
            <person name="Padilla G."/>
            <person name="Ferreira P."/>
            <person name="Barriuso J."/>
            <person name="Kellner H."/>
            <person name="Castanera R."/>
            <person name="Alfaro M."/>
            <person name="Ramirez L."/>
            <person name="Pisabarro A.G."/>
            <person name="Kuo A."/>
            <person name="Tritt A."/>
            <person name="Lipzen A."/>
            <person name="He G."/>
            <person name="Yan M."/>
            <person name="Ng V."/>
            <person name="Cullen D."/>
            <person name="Martin F."/>
            <person name="Rosso M.-N."/>
            <person name="Henrissat B."/>
            <person name="Hibbett D."/>
            <person name="Martinez A.T."/>
            <person name="Grigoriev I.V."/>
        </authorList>
    </citation>
    <scope>NUCLEOTIDE SEQUENCE</scope>
    <source>
        <strain evidence="2">ATCC 90797</strain>
    </source>
</reference>
<protein>
    <recommendedName>
        <fullName evidence="4">C2H2-type domain-containing protein</fullName>
    </recommendedName>
</protein>
<dbReference type="Proteomes" id="UP000807025">
    <property type="component" value="Unassembled WGS sequence"/>
</dbReference>
<feature type="region of interest" description="Disordered" evidence="1">
    <location>
        <begin position="306"/>
        <end position="325"/>
    </location>
</feature>
<evidence type="ECO:0008006" key="4">
    <source>
        <dbReference type="Google" id="ProtNLM"/>
    </source>
</evidence>
<organism evidence="2 3">
    <name type="scientific">Pleurotus eryngii</name>
    <name type="common">Boletus of the steppes</name>
    <dbReference type="NCBI Taxonomy" id="5323"/>
    <lineage>
        <taxon>Eukaryota</taxon>
        <taxon>Fungi</taxon>
        <taxon>Dikarya</taxon>
        <taxon>Basidiomycota</taxon>
        <taxon>Agaricomycotina</taxon>
        <taxon>Agaricomycetes</taxon>
        <taxon>Agaricomycetidae</taxon>
        <taxon>Agaricales</taxon>
        <taxon>Pleurotineae</taxon>
        <taxon>Pleurotaceae</taxon>
        <taxon>Pleurotus</taxon>
    </lineage>
</organism>
<feature type="region of interest" description="Disordered" evidence="1">
    <location>
        <begin position="1"/>
        <end position="74"/>
    </location>
</feature>
<feature type="compositionally biased region" description="Polar residues" evidence="1">
    <location>
        <begin position="201"/>
        <end position="220"/>
    </location>
</feature>
<feature type="compositionally biased region" description="Polar residues" evidence="1">
    <location>
        <begin position="89"/>
        <end position="105"/>
    </location>
</feature>
<comment type="caution">
    <text evidence="2">The sequence shown here is derived from an EMBL/GenBank/DDBJ whole genome shotgun (WGS) entry which is preliminary data.</text>
</comment>
<sequence>MKRIFHPYDQDGRPARGNRDVANGNRGQASPKVSGASQARGSMAGWYEQALPPVGTSSASSANPNLRHQRVKPRNTYPVVTSTTNVDVALDSSQPQPGAATTNSARIFPIGGSNGLGQDPQPLPQRAPRLQFSRYRQSQPQPQPQAFSGPANPGNVLRQQQWGGDYRNFYLPQQAFVNGGWYSQEALALQNAHDHQIAHPLQSSQATSSHTAPSTGQIHPQYSVNGSYFAVYPPAPTTNGASQEFFARDQIPPQGLAVPSARASGGVLGAVPVSSYDGGCRRAPHESSKAQVAKGIGAPKKIRTSLQDQNRGPFPRALPDDEAECPRPNCGKVMKKTNIPRHLKSKSHGGEGAVCPLCTRRLARADCVARHVKKYCPNRIASSDVIEEDDDDDDEGDTLPSGSTSGTRSHVPARPPFNARSLSRHNDTPSPHATSECSLNGLQAEGGYADNTHPAIPATYIPTPLLDAAPCDLYADDVPDPVSDVFDNVLEYCEEPFDPQGSRECIAEDMVESLNSTVGNVSLVTELSSDNTADPAAEDQTTDVPNDVAGPAPDADDLEDALLHELDDHDYGGERNDPYDFDRGYGLEDLLGDTHSVGEEKGEGGNDDFSYYY</sequence>
<evidence type="ECO:0000256" key="1">
    <source>
        <dbReference type="SAM" id="MobiDB-lite"/>
    </source>
</evidence>
<dbReference type="AlphaFoldDB" id="A0A9P6DB66"/>
<feature type="region of interest" description="Disordered" evidence="1">
    <location>
        <begin position="89"/>
        <end position="159"/>
    </location>
</feature>
<accession>A0A9P6DB66</accession>
<feature type="compositionally biased region" description="Polar residues" evidence="1">
    <location>
        <begin position="55"/>
        <end position="66"/>
    </location>
</feature>
<feature type="compositionally biased region" description="Acidic residues" evidence="1">
    <location>
        <begin position="386"/>
        <end position="397"/>
    </location>
</feature>
<feature type="compositionally biased region" description="Low complexity" evidence="1">
    <location>
        <begin position="118"/>
        <end position="131"/>
    </location>
</feature>
<keyword evidence="3" id="KW-1185">Reference proteome</keyword>
<feature type="compositionally biased region" description="Basic and acidic residues" evidence="1">
    <location>
        <begin position="561"/>
        <end position="586"/>
    </location>
</feature>
<proteinExistence type="predicted"/>
<name>A0A9P6DB66_PLEER</name>
<feature type="region of interest" description="Disordered" evidence="1">
    <location>
        <begin position="529"/>
        <end position="613"/>
    </location>
</feature>
<dbReference type="EMBL" id="MU154677">
    <property type="protein sequence ID" value="KAF9489265.1"/>
    <property type="molecule type" value="Genomic_DNA"/>
</dbReference>